<proteinExistence type="predicted"/>
<dbReference type="AlphaFoldDB" id="A0AAW5P7V6"/>
<dbReference type="EMBL" id="JANTZM010000007">
    <property type="protein sequence ID" value="MCS4157814.1"/>
    <property type="molecule type" value="Genomic_DNA"/>
</dbReference>
<sequence>MSIRQKSTIQIAASEAARRHFRREKIRAENGGEYAKMKSKTDIRPLGEDWKHLKRELDYAKLSGPEETFFEEELEREYHKLKQEM</sequence>
<organism evidence="1 2">
    <name type="scientific">Salinibacter ruber</name>
    <dbReference type="NCBI Taxonomy" id="146919"/>
    <lineage>
        <taxon>Bacteria</taxon>
        <taxon>Pseudomonadati</taxon>
        <taxon>Rhodothermota</taxon>
        <taxon>Rhodothermia</taxon>
        <taxon>Rhodothermales</taxon>
        <taxon>Salinibacteraceae</taxon>
        <taxon>Salinibacter</taxon>
    </lineage>
</organism>
<dbReference type="Proteomes" id="UP001155110">
    <property type="component" value="Unassembled WGS sequence"/>
</dbReference>
<accession>A0AAW5P7V6</accession>
<dbReference type="RefSeq" id="WP_259258342.1">
    <property type="nucleotide sequence ID" value="NZ_JANTZM010000007.1"/>
</dbReference>
<gene>
    <name evidence="1" type="ORF">GGP99_001778</name>
</gene>
<evidence type="ECO:0000313" key="1">
    <source>
        <dbReference type="EMBL" id="MCS4157814.1"/>
    </source>
</evidence>
<name>A0AAW5P7V6_9BACT</name>
<protein>
    <submittedName>
        <fullName evidence="1">Uncharacterized protein</fullName>
    </submittedName>
</protein>
<comment type="caution">
    <text evidence="1">The sequence shown here is derived from an EMBL/GenBank/DDBJ whole genome shotgun (WGS) entry which is preliminary data.</text>
</comment>
<reference evidence="1" key="1">
    <citation type="submission" date="2022-08" db="EMBL/GenBank/DDBJ databases">
        <title>Genomic Encyclopedia of Type Strains, Phase V (KMG-V): Genome sequencing to study the core and pangenomes of soil and plant-associated prokaryotes.</title>
        <authorList>
            <person name="Whitman W."/>
        </authorList>
    </citation>
    <scope>NUCLEOTIDE SEQUENCE</scope>
    <source>
        <strain evidence="1">SP3002</strain>
    </source>
</reference>
<evidence type="ECO:0000313" key="2">
    <source>
        <dbReference type="Proteomes" id="UP001155110"/>
    </source>
</evidence>